<dbReference type="EMBL" id="GIIL01002669">
    <property type="protein sequence ID" value="NOV46395.1"/>
    <property type="molecule type" value="Transcribed_RNA"/>
</dbReference>
<dbReference type="GO" id="GO:0006352">
    <property type="term" value="P:DNA-templated transcription initiation"/>
    <property type="evidence" value="ECO:0007669"/>
    <property type="project" value="InterPro"/>
</dbReference>
<protein>
    <recommendedName>
        <fullName evidence="9">TATA box-binding protein-like 1</fullName>
    </recommendedName>
    <alternativeName>
        <fullName evidence="10">TBP-like factor</fullName>
    </alternativeName>
</protein>
<evidence type="ECO:0000313" key="12">
    <source>
        <dbReference type="EMBL" id="NOV46395.1"/>
    </source>
</evidence>
<comment type="subcellular location">
    <subcellularLocation>
        <location evidence="2">Cytoplasm</location>
    </subcellularLocation>
    <subcellularLocation>
        <location evidence="1">Nucleus</location>
    </subcellularLocation>
</comment>
<dbReference type="Gene3D" id="3.30.310.10">
    <property type="entry name" value="TATA-Binding Protein"/>
    <property type="match status" value="2"/>
</dbReference>
<dbReference type="InterPro" id="IPR015445">
    <property type="entry name" value="TBP-like"/>
</dbReference>
<feature type="region of interest" description="Disordered" evidence="11">
    <location>
        <begin position="255"/>
        <end position="287"/>
    </location>
</feature>
<keyword evidence="4" id="KW-0963">Cytoplasm</keyword>
<keyword evidence="7" id="KW-0804">Transcription</keyword>
<dbReference type="GO" id="GO:0005634">
    <property type="term" value="C:nucleus"/>
    <property type="evidence" value="ECO:0007669"/>
    <property type="project" value="UniProtKB-SubCell"/>
</dbReference>
<evidence type="ECO:0000256" key="7">
    <source>
        <dbReference type="ARBA" id="ARBA00023163"/>
    </source>
</evidence>
<evidence type="ECO:0000256" key="4">
    <source>
        <dbReference type="ARBA" id="ARBA00022490"/>
    </source>
</evidence>
<evidence type="ECO:0000256" key="1">
    <source>
        <dbReference type="ARBA" id="ARBA00004123"/>
    </source>
</evidence>
<proteinExistence type="inferred from homology"/>
<dbReference type="FunFam" id="3.30.310.10:FF:000005">
    <property type="entry name" value="TATA box-binding protein-like 1"/>
    <property type="match status" value="1"/>
</dbReference>
<evidence type="ECO:0000256" key="2">
    <source>
        <dbReference type="ARBA" id="ARBA00004496"/>
    </source>
</evidence>
<dbReference type="FunFam" id="3.30.310.10:FF:000009">
    <property type="entry name" value="TatA box-binding protein-like protein 1"/>
    <property type="match status" value="1"/>
</dbReference>
<evidence type="ECO:0000256" key="10">
    <source>
        <dbReference type="ARBA" id="ARBA00033173"/>
    </source>
</evidence>
<keyword evidence="6" id="KW-0238">DNA-binding</keyword>
<comment type="similarity">
    <text evidence="3">Belongs to the TBP family.</text>
</comment>
<keyword evidence="8" id="KW-0539">Nucleus</keyword>
<dbReference type="CDD" id="cd04517">
    <property type="entry name" value="TLF"/>
    <property type="match status" value="1"/>
</dbReference>
<dbReference type="AlphaFoldDB" id="A0A6M2DJB2"/>
<evidence type="ECO:0000256" key="6">
    <source>
        <dbReference type="ARBA" id="ARBA00023125"/>
    </source>
</evidence>
<reference evidence="12" key="1">
    <citation type="submission" date="2020-03" db="EMBL/GenBank/DDBJ databases">
        <title>Transcriptomic Profiling of the Digestive Tract of the Rat Flea, Xenopsylla cheopis, Following Blood Feeding and Infection with Yersinia pestis.</title>
        <authorList>
            <person name="Bland D.M."/>
            <person name="Martens C.A."/>
            <person name="Virtaneva K."/>
            <person name="Kanakabandi K."/>
            <person name="Long D."/>
            <person name="Rosenke R."/>
            <person name="Saturday G.A."/>
            <person name="Hoyt F.H."/>
            <person name="Bruno D.P."/>
            <person name="Ribeiro J.M.C."/>
            <person name="Hinnebusch J."/>
        </authorList>
    </citation>
    <scope>NUCLEOTIDE SEQUENCE</scope>
</reference>
<accession>A0A6M2DJB2</accession>
<dbReference type="InterPro" id="IPR000814">
    <property type="entry name" value="TBP"/>
</dbReference>
<feature type="compositionally biased region" description="Acidic residues" evidence="11">
    <location>
        <begin position="271"/>
        <end position="287"/>
    </location>
</feature>
<sequence length="287" mass="32434">MATILQKSGVKSLANGNSLVHAHEVHDMAPIQELPVEQVPSNEINSETAPQLVEDEEPEIDIVINNVVCSFSVRCHLNLRDIALNGVNVEFRRENGMVTMKLRRPYTTASIWSSGRITCTGATSEEQAKIAARRYARCLQKLGFQVRFHNFRVVNVLGTCSMPFAIKITAFSEKFRDCAEYEPELHPGVTYKIKQPKATLKIFSTGSITVTARSVQDVQHAIEHIFPLVYEFRKLRTPVDQEIWEAKRNARTLKRRYSESKAPSSGLGIDLSDEEDIVDSEEVDDWE</sequence>
<evidence type="ECO:0000256" key="3">
    <source>
        <dbReference type="ARBA" id="ARBA00005560"/>
    </source>
</evidence>
<evidence type="ECO:0000256" key="5">
    <source>
        <dbReference type="ARBA" id="ARBA00023015"/>
    </source>
</evidence>
<name>A0A6M2DJB2_XENCH</name>
<dbReference type="InterPro" id="IPR012295">
    <property type="entry name" value="TBP_dom_sf"/>
</dbReference>
<dbReference type="PRINTS" id="PR00686">
    <property type="entry name" value="TIFACTORIID"/>
</dbReference>
<dbReference type="GO" id="GO:0003677">
    <property type="term" value="F:DNA binding"/>
    <property type="evidence" value="ECO:0007669"/>
    <property type="project" value="UniProtKB-KW"/>
</dbReference>
<organism evidence="12">
    <name type="scientific">Xenopsylla cheopis</name>
    <name type="common">Oriental rat flea</name>
    <name type="synonym">Pulex cheopis</name>
    <dbReference type="NCBI Taxonomy" id="163159"/>
    <lineage>
        <taxon>Eukaryota</taxon>
        <taxon>Metazoa</taxon>
        <taxon>Ecdysozoa</taxon>
        <taxon>Arthropoda</taxon>
        <taxon>Hexapoda</taxon>
        <taxon>Insecta</taxon>
        <taxon>Pterygota</taxon>
        <taxon>Neoptera</taxon>
        <taxon>Endopterygota</taxon>
        <taxon>Siphonaptera</taxon>
        <taxon>Pulicidae</taxon>
        <taxon>Xenopsyllinae</taxon>
        <taxon>Xenopsylla</taxon>
    </lineage>
</organism>
<dbReference type="PANTHER" id="PTHR10126">
    <property type="entry name" value="TATA-BOX BINDING PROTEIN"/>
    <property type="match status" value="1"/>
</dbReference>
<dbReference type="SUPFAM" id="SSF55945">
    <property type="entry name" value="TATA-box binding protein-like"/>
    <property type="match status" value="2"/>
</dbReference>
<evidence type="ECO:0000256" key="9">
    <source>
        <dbReference type="ARBA" id="ARBA00023474"/>
    </source>
</evidence>
<evidence type="ECO:0000256" key="8">
    <source>
        <dbReference type="ARBA" id="ARBA00023242"/>
    </source>
</evidence>
<dbReference type="GO" id="GO:0005737">
    <property type="term" value="C:cytoplasm"/>
    <property type="evidence" value="ECO:0007669"/>
    <property type="project" value="UniProtKB-SubCell"/>
</dbReference>
<evidence type="ECO:0000256" key="11">
    <source>
        <dbReference type="SAM" id="MobiDB-lite"/>
    </source>
</evidence>
<keyword evidence="5" id="KW-0805">Transcription regulation</keyword>
<dbReference type="Pfam" id="PF00352">
    <property type="entry name" value="TBP"/>
    <property type="match status" value="2"/>
</dbReference>